<evidence type="ECO:0000256" key="1">
    <source>
        <dbReference type="ARBA" id="ARBA00009667"/>
    </source>
</evidence>
<evidence type="ECO:0000256" key="3">
    <source>
        <dbReference type="ARBA" id="ARBA00023102"/>
    </source>
</evidence>
<dbReference type="InterPro" id="IPR006062">
    <property type="entry name" value="His_biosynth"/>
</dbReference>
<comment type="pathway">
    <text evidence="4">Amino-acid biosynthesis.</text>
</comment>
<evidence type="ECO:0000256" key="4">
    <source>
        <dbReference type="ARBA" id="ARBA00029440"/>
    </source>
</evidence>
<comment type="caution">
    <text evidence="6">The sequence shown here is derived from an EMBL/GenBank/DDBJ whole genome shotgun (WGS) entry which is preliminary data.</text>
</comment>
<name>A0ABT4L501_9SPHI</name>
<keyword evidence="2 5" id="KW-0028">Amino-acid biosynthesis</keyword>
<dbReference type="InterPro" id="IPR013785">
    <property type="entry name" value="Aldolase_TIM"/>
</dbReference>
<dbReference type="RefSeq" id="WP_269425989.1">
    <property type="nucleotide sequence ID" value="NZ_JAPWGM010000001.1"/>
</dbReference>
<evidence type="ECO:0000256" key="5">
    <source>
        <dbReference type="RuleBase" id="RU003657"/>
    </source>
</evidence>
<keyword evidence="7" id="KW-1185">Reference proteome</keyword>
<dbReference type="SUPFAM" id="SSF51366">
    <property type="entry name" value="Ribulose-phoshate binding barrel"/>
    <property type="match status" value="1"/>
</dbReference>
<dbReference type="InterPro" id="IPR050064">
    <property type="entry name" value="IGPS_HisA/HisF"/>
</dbReference>
<keyword evidence="3 5" id="KW-0368">Histidine biosynthesis</keyword>
<dbReference type="InterPro" id="IPR011060">
    <property type="entry name" value="RibuloseP-bd_barrel"/>
</dbReference>
<evidence type="ECO:0000313" key="6">
    <source>
        <dbReference type="EMBL" id="MCZ4242906.1"/>
    </source>
</evidence>
<proteinExistence type="inferred from homology"/>
<organism evidence="6 7">
    <name type="scientific">Pedobacter punctiformis</name>
    <dbReference type="NCBI Taxonomy" id="3004097"/>
    <lineage>
        <taxon>Bacteria</taxon>
        <taxon>Pseudomonadati</taxon>
        <taxon>Bacteroidota</taxon>
        <taxon>Sphingobacteriia</taxon>
        <taxon>Sphingobacteriales</taxon>
        <taxon>Sphingobacteriaceae</taxon>
        <taxon>Pedobacter</taxon>
    </lineage>
</organism>
<dbReference type="PANTHER" id="PTHR21235">
    <property type="entry name" value="IMIDAZOLE GLYCEROL PHOSPHATE SYNTHASE SUBUNIT HISF/H IGP SYNTHASE SUBUNIT HISF/H"/>
    <property type="match status" value="1"/>
</dbReference>
<comment type="similarity">
    <text evidence="1 5">Belongs to the HisA/HisF family.</text>
</comment>
<dbReference type="EMBL" id="JAPWGM010000001">
    <property type="protein sequence ID" value="MCZ4242906.1"/>
    <property type="molecule type" value="Genomic_DNA"/>
</dbReference>
<evidence type="ECO:0000256" key="2">
    <source>
        <dbReference type="ARBA" id="ARBA00022605"/>
    </source>
</evidence>
<sequence length="258" mass="28469">MLLPRIIPSLLISNDELVKTINFKNPAYIGDPINTSKIFSEFEADELLIFDISASANNMSPNLELLEKIAKQCRMPVCYGGGIKSVKQSVDIVNLGIEKIALSSILFEDINIIQKLNEKIGSQSVVGVLDVKVNANGNYSILTDNGKKLIDKDPVKICEELQQFGIGEIIINCIDGDGTKNGINLNLLSYFSQYISVPITIMGGLSSIEEIEKIVEKYGVIGIGVGSLFVYKGQFNAVLINYPSKDEKRKIFKKYLQL</sequence>
<evidence type="ECO:0000313" key="7">
    <source>
        <dbReference type="Proteomes" id="UP001144347"/>
    </source>
</evidence>
<accession>A0ABT4L501</accession>
<dbReference type="NCBIfam" id="NF038364">
    <property type="entry name" value="AglZ_HisF2_fam"/>
    <property type="match status" value="1"/>
</dbReference>
<dbReference type="PANTHER" id="PTHR21235:SF2">
    <property type="entry name" value="IMIDAZOLE GLYCEROL PHOSPHATE SYNTHASE HISHF"/>
    <property type="match status" value="1"/>
</dbReference>
<protein>
    <submittedName>
        <fullName evidence="6">AglZ/HisF2 family acetamidino modification protein</fullName>
    </submittedName>
</protein>
<dbReference type="Pfam" id="PF00977">
    <property type="entry name" value="His_biosynth"/>
    <property type="match status" value="1"/>
</dbReference>
<gene>
    <name evidence="6" type="ORF">O0955_02735</name>
</gene>
<reference evidence="6" key="1">
    <citation type="submission" date="2022-12" db="EMBL/GenBank/DDBJ databases">
        <title>Genome sequence of HCMS5-2.</title>
        <authorList>
            <person name="Woo H."/>
        </authorList>
    </citation>
    <scope>NUCLEOTIDE SEQUENCE</scope>
    <source>
        <strain evidence="6">HCMS5-2</strain>
    </source>
</reference>
<dbReference type="Proteomes" id="UP001144347">
    <property type="component" value="Unassembled WGS sequence"/>
</dbReference>
<dbReference type="Gene3D" id="3.20.20.70">
    <property type="entry name" value="Aldolase class I"/>
    <property type="match status" value="1"/>
</dbReference>